<proteinExistence type="predicted"/>
<evidence type="ECO:0000313" key="2">
    <source>
        <dbReference type="EMBL" id="MEK0306976.1"/>
    </source>
</evidence>
<comment type="caution">
    <text evidence="2">The sequence shown here is derived from an EMBL/GenBank/DDBJ whole genome shotgun (WGS) entry which is preliminary data.</text>
</comment>
<dbReference type="InterPro" id="IPR000387">
    <property type="entry name" value="Tyr_Pase_dom"/>
</dbReference>
<sequence>MTEDKTAIDGLYNFRDLGGMPTSGGRIRRGLLFRSEALAGLTEKGKRQMEASPVRLVLDLRAGQEVKAMPDPDLAGIDNVNIPMLDGSMPLDADDEQRRERSSLDAAGLLRQAYLSLIANNGPDYVQVLHRTAAMAAQGAGTLIHCSAGKDRTGTSIAFLLDLVGADRGAVIADYASSQANLSGAWERSMLDQISRAGVQMPARLRPMIVLTPPELITQILDRLDESYGSVAGYLLEMGADQADIDTLRRVLVED</sequence>
<dbReference type="RefSeq" id="WP_340469548.1">
    <property type="nucleotide sequence ID" value="NZ_JBANBB010000001.1"/>
</dbReference>
<dbReference type="SUPFAM" id="SSF52799">
    <property type="entry name" value="(Phosphotyrosine protein) phosphatases II"/>
    <property type="match status" value="1"/>
</dbReference>
<dbReference type="InterPro" id="IPR026893">
    <property type="entry name" value="Tyr/Ser_Pase_IphP-type"/>
</dbReference>
<accession>A0ABU8ZNZ8</accession>
<dbReference type="Gene3D" id="3.90.190.10">
    <property type="entry name" value="Protein tyrosine phosphatase superfamily"/>
    <property type="match status" value="1"/>
</dbReference>
<dbReference type="PROSITE" id="PS50056">
    <property type="entry name" value="TYR_PHOSPHATASE_2"/>
    <property type="match status" value="1"/>
</dbReference>
<name>A0ABU8ZNZ8_9BIFI</name>
<keyword evidence="2" id="KW-0378">Hydrolase</keyword>
<protein>
    <submittedName>
        <fullName evidence="2">Tyrosine-protein phosphatase</fullName>
        <ecNumber evidence="2">3.1.3.48</ecNumber>
    </submittedName>
</protein>
<dbReference type="GO" id="GO:0004725">
    <property type="term" value="F:protein tyrosine phosphatase activity"/>
    <property type="evidence" value="ECO:0007669"/>
    <property type="project" value="UniProtKB-EC"/>
</dbReference>
<gene>
    <name evidence="2" type="ORF">V8P97_05815</name>
</gene>
<dbReference type="EC" id="3.1.3.48" evidence="2"/>
<keyword evidence="3" id="KW-1185">Reference proteome</keyword>
<dbReference type="Pfam" id="PF13350">
    <property type="entry name" value="Y_phosphatase3"/>
    <property type="match status" value="1"/>
</dbReference>
<dbReference type="InterPro" id="IPR016130">
    <property type="entry name" value="Tyr_Pase_AS"/>
</dbReference>
<dbReference type="EMBL" id="JBANBB010000001">
    <property type="protein sequence ID" value="MEK0306976.1"/>
    <property type="molecule type" value="Genomic_DNA"/>
</dbReference>
<feature type="domain" description="Tyrosine specific protein phosphatases" evidence="1">
    <location>
        <begin position="123"/>
        <end position="161"/>
    </location>
</feature>
<evidence type="ECO:0000313" key="3">
    <source>
        <dbReference type="Proteomes" id="UP001373159"/>
    </source>
</evidence>
<dbReference type="Proteomes" id="UP001373159">
    <property type="component" value="Unassembled WGS sequence"/>
</dbReference>
<organism evidence="2 3">
    <name type="scientific">Bifidobacterium favimelis</name>
    <dbReference type="NCBI Taxonomy" id="3122979"/>
    <lineage>
        <taxon>Bacteria</taxon>
        <taxon>Bacillati</taxon>
        <taxon>Actinomycetota</taxon>
        <taxon>Actinomycetes</taxon>
        <taxon>Bifidobacteriales</taxon>
        <taxon>Bifidobacteriaceae</taxon>
        <taxon>Bifidobacterium</taxon>
    </lineage>
</organism>
<reference evidence="2 3" key="1">
    <citation type="submission" date="2024-02" db="EMBL/GenBank/DDBJ databases">
        <title>Bifidobacterium honeyensis sp. nov., isolated from the comb honey.</title>
        <authorList>
            <person name="Liu W."/>
            <person name="Li Y."/>
        </authorList>
    </citation>
    <scope>NUCLEOTIDE SEQUENCE [LARGE SCALE GENOMIC DNA]</scope>
    <source>
        <strain evidence="2 3">IMAU50988</strain>
    </source>
</reference>
<evidence type="ECO:0000259" key="1">
    <source>
        <dbReference type="PROSITE" id="PS50056"/>
    </source>
</evidence>
<dbReference type="PROSITE" id="PS00383">
    <property type="entry name" value="TYR_PHOSPHATASE_1"/>
    <property type="match status" value="1"/>
</dbReference>
<dbReference type="InterPro" id="IPR029021">
    <property type="entry name" value="Prot-tyrosine_phosphatase-like"/>
</dbReference>